<dbReference type="STRING" id="999415.HMPREF9943_00813"/>
<keyword evidence="3" id="KW-1185">Reference proteome</keyword>
<keyword evidence="1" id="KW-0812">Transmembrane</keyword>
<evidence type="ECO:0000313" key="2">
    <source>
        <dbReference type="EMBL" id="EMD16771.1"/>
    </source>
</evidence>
<keyword evidence="1" id="KW-0472">Membrane</keyword>
<keyword evidence="1" id="KW-1133">Transmembrane helix</keyword>
<dbReference type="EMBL" id="AGEJ01000013">
    <property type="protein sequence ID" value="EMD16771.1"/>
    <property type="molecule type" value="Genomic_DNA"/>
</dbReference>
<accession>M2Q3C5</accession>
<feature type="transmembrane region" description="Helical" evidence="1">
    <location>
        <begin position="84"/>
        <end position="106"/>
    </location>
</feature>
<reference evidence="2 3" key="1">
    <citation type="submission" date="2013-02" db="EMBL/GenBank/DDBJ databases">
        <title>The Genome Sequence of Lactobacillus catenaformis F0143.</title>
        <authorList>
            <consortium name="The Broad Institute Genome Sequencing Platform"/>
            <person name="Earl A."/>
            <person name="Ward D."/>
            <person name="Feldgarden M."/>
            <person name="Gevers D."/>
            <person name="Izard J."/>
            <person name="Blanton J.M."/>
            <person name="Mathney J."/>
            <person name="Dewhirst F.E."/>
            <person name="Young S.K."/>
            <person name="Zeng Q."/>
            <person name="Gargeya S."/>
            <person name="Fitzgerald M."/>
            <person name="Haas B."/>
            <person name="Abouelleil A."/>
            <person name="Alvarado L."/>
            <person name="Arachchi H.M."/>
            <person name="Berlin A."/>
            <person name="Chapman S.B."/>
            <person name="Gearin G."/>
            <person name="Goldberg J."/>
            <person name="Griggs A."/>
            <person name="Gujja S."/>
            <person name="Hansen M."/>
            <person name="Heiman D."/>
            <person name="Howarth C."/>
            <person name="Larimer J."/>
            <person name="Lui A."/>
            <person name="MacDonald P.J.P."/>
            <person name="McCowen C."/>
            <person name="Montmayeur A."/>
            <person name="Murphy C."/>
            <person name="Neiman D."/>
            <person name="Pearson M."/>
            <person name="Priest M."/>
            <person name="Roberts A."/>
            <person name="Saif S."/>
            <person name="Shea T."/>
            <person name="Sisk P."/>
            <person name="Stolte C."/>
            <person name="Sykes S."/>
            <person name="Wortman J."/>
            <person name="Nusbaum C."/>
            <person name="Birren B."/>
        </authorList>
    </citation>
    <scope>NUCLEOTIDE SEQUENCE [LARGE SCALE GENOMIC DNA]</scope>
    <source>
        <strain evidence="2 3">OT 569</strain>
    </source>
</reference>
<comment type="caution">
    <text evidence="2">The sequence shown here is derived from an EMBL/GenBank/DDBJ whole genome shotgun (WGS) entry which is preliminary data.</text>
</comment>
<sequence length="167" mass="19904">MTDLLFLLFMIYFTTRNSILSENITILSNMPQYHYYILFYFFLFIVYYSYSFFKYTKNKFVLLAALLMYTGLLFPYKVHTVNGTLHVMLIQLSVFIILIVLIHYIYHLSYTNYNQSLQLLHLISSAFLFILTIYFFCGCINGLIECLLLIFLILIKQNIKNHSIRSD</sequence>
<dbReference type="Proteomes" id="UP000011758">
    <property type="component" value="Unassembled WGS sequence"/>
</dbReference>
<organism evidence="2 3">
    <name type="scientific">Eggerthia catenaformis OT 569 = DSM 20559</name>
    <dbReference type="NCBI Taxonomy" id="999415"/>
    <lineage>
        <taxon>Bacteria</taxon>
        <taxon>Bacillati</taxon>
        <taxon>Bacillota</taxon>
        <taxon>Erysipelotrichia</taxon>
        <taxon>Erysipelotrichales</taxon>
        <taxon>Coprobacillaceae</taxon>
        <taxon>Eggerthia</taxon>
    </lineage>
</organism>
<gene>
    <name evidence="2" type="ORF">HMPREF9943_00813</name>
</gene>
<protein>
    <submittedName>
        <fullName evidence="2">Uncharacterized protein</fullName>
    </submittedName>
</protein>
<name>M2Q3C5_9FIRM</name>
<dbReference type="BioCyc" id="ECAT999415-HMP:GTTI-835-MONOMER"/>
<evidence type="ECO:0000256" key="1">
    <source>
        <dbReference type="SAM" id="Phobius"/>
    </source>
</evidence>
<feature type="transmembrane region" description="Helical" evidence="1">
    <location>
        <begin position="60"/>
        <end position="78"/>
    </location>
</feature>
<feature type="transmembrane region" description="Helical" evidence="1">
    <location>
        <begin position="127"/>
        <end position="155"/>
    </location>
</feature>
<evidence type="ECO:0000313" key="3">
    <source>
        <dbReference type="Proteomes" id="UP000011758"/>
    </source>
</evidence>
<feature type="transmembrane region" description="Helical" evidence="1">
    <location>
        <begin position="33"/>
        <end position="53"/>
    </location>
</feature>
<proteinExistence type="predicted"/>
<dbReference type="AlphaFoldDB" id="M2Q3C5"/>